<reference evidence="1 2" key="1">
    <citation type="submission" date="2024-11" db="EMBL/GenBank/DDBJ databases">
        <title>A near-complete genome assembly of Cinchona calisaya.</title>
        <authorList>
            <person name="Lian D.C."/>
            <person name="Zhao X.W."/>
            <person name="Wei L."/>
        </authorList>
    </citation>
    <scope>NUCLEOTIDE SEQUENCE [LARGE SCALE GENOMIC DNA]</scope>
    <source>
        <tissue evidence="1">Nenye</tissue>
    </source>
</reference>
<organism evidence="1 2">
    <name type="scientific">Cinchona calisaya</name>
    <dbReference type="NCBI Taxonomy" id="153742"/>
    <lineage>
        <taxon>Eukaryota</taxon>
        <taxon>Viridiplantae</taxon>
        <taxon>Streptophyta</taxon>
        <taxon>Embryophyta</taxon>
        <taxon>Tracheophyta</taxon>
        <taxon>Spermatophyta</taxon>
        <taxon>Magnoliopsida</taxon>
        <taxon>eudicotyledons</taxon>
        <taxon>Gunneridae</taxon>
        <taxon>Pentapetalae</taxon>
        <taxon>asterids</taxon>
        <taxon>lamiids</taxon>
        <taxon>Gentianales</taxon>
        <taxon>Rubiaceae</taxon>
        <taxon>Cinchonoideae</taxon>
        <taxon>Cinchoneae</taxon>
        <taxon>Cinchona</taxon>
    </lineage>
</organism>
<evidence type="ECO:0000313" key="1">
    <source>
        <dbReference type="EMBL" id="KAL3500896.1"/>
    </source>
</evidence>
<comment type="caution">
    <text evidence="1">The sequence shown here is derived from an EMBL/GenBank/DDBJ whole genome shotgun (WGS) entry which is preliminary data.</text>
</comment>
<accession>A0ABD2Y1J8</accession>
<sequence length="153" mass="16174">MSANISTIEVPIGNRSTICTGVGVDQQVPSAKGPDNIGFKLAFAAKKEERLLILDEARRVNHSIGSLGSSGDFVKSMGDYACSASRGSVGRSTSGNIITFSTWLEEATVFLFRGTNCVSPSYWGLKMGSRINWGTGIVASNLLEIIAPVVETG</sequence>
<evidence type="ECO:0000313" key="2">
    <source>
        <dbReference type="Proteomes" id="UP001630127"/>
    </source>
</evidence>
<keyword evidence="2" id="KW-1185">Reference proteome</keyword>
<dbReference type="AlphaFoldDB" id="A0ABD2Y1J8"/>
<dbReference type="Proteomes" id="UP001630127">
    <property type="component" value="Unassembled WGS sequence"/>
</dbReference>
<protein>
    <submittedName>
        <fullName evidence="1">Uncharacterized protein</fullName>
    </submittedName>
</protein>
<proteinExistence type="predicted"/>
<dbReference type="EMBL" id="JBJUIK010000016">
    <property type="protein sequence ID" value="KAL3500896.1"/>
    <property type="molecule type" value="Genomic_DNA"/>
</dbReference>
<name>A0ABD2Y1J8_9GENT</name>
<gene>
    <name evidence="1" type="ORF">ACH5RR_039989</name>
</gene>